<dbReference type="GO" id="GO:0007059">
    <property type="term" value="P:chromosome segregation"/>
    <property type="evidence" value="ECO:0007669"/>
    <property type="project" value="UniProtKB-KW"/>
</dbReference>
<protein>
    <recommendedName>
        <fullName evidence="2">Segregation and condensation protein A</fullName>
    </recommendedName>
</protein>
<organism evidence="4 5">
    <name type="scientific">Neomicrococcus lactis</name>
    <dbReference type="NCBI Taxonomy" id="732241"/>
    <lineage>
        <taxon>Bacteria</taxon>
        <taxon>Bacillati</taxon>
        <taxon>Actinomycetota</taxon>
        <taxon>Actinomycetes</taxon>
        <taxon>Micrococcales</taxon>
        <taxon>Micrococcaceae</taxon>
        <taxon>Neomicrococcus</taxon>
    </lineage>
</organism>
<evidence type="ECO:0000313" key="5">
    <source>
        <dbReference type="Proteomes" id="UP000523863"/>
    </source>
</evidence>
<dbReference type="AlphaFoldDB" id="A0A7W8YB15"/>
<evidence type="ECO:0000256" key="2">
    <source>
        <dbReference type="ARBA" id="ARBA00044777"/>
    </source>
</evidence>
<feature type="region of interest" description="Disordered" evidence="3">
    <location>
        <begin position="252"/>
        <end position="279"/>
    </location>
</feature>
<proteinExistence type="predicted"/>
<evidence type="ECO:0000313" key="4">
    <source>
        <dbReference type="EMBL" id="MBB5597940.1"/>
    </source>
</evidence>
<dbReference type="Pfam" id="PF02616">
    <property type="entry name" value="SMC_ScpA"/>
    <property type="match status" value="1"/>
</dbReference>
<accession>A0A7W8YB15</accession>
<sequence>MSLENFQGPFEVLLNLIGKHELDVTEVALARVTDEFLAHIRAMRDQWGTKVLDETTEFLVIAATLLDLKAARLIPGGETENDEDVAALEARDLLFARLLQYKAFKQAARFMSFRLQEESVRFPRSVSLEPHFAHLLPELVWKLSLEEFGEFARKALEPKPVHPDHVSLTHLHAPKVSVREQAEIIAGMLRGHRPMAFREIVADADSLGVVVGRFLAILELFREALISFDQAAPLGDLVVRWSAGEKEFDATAVTDEFDEAESVETNKAGTNEGGDPDGE</sequence>
<dbReference type="EMBL" id="JACHBL010000001">
    <property type="protein sequence ID" value="MBB5597940.1"/>
    <property type="molecule type" value="Genomic_DNA"/>
</dbReference>
<evidence type="ECO:0000256" key="1">
    <source>
        <dbReference type="ARBA" id="ARBA00022829"/>
    </source>
</evidence>
<keyword evidence="1" id="KW-0159">Chromosome partition</keyword>
<dbReference type="PANTHER" id="PTHR33969">
    <property type="entry name" value="SEGREGATION AND CONDENSATION PROTEIN A"/>
    <property type="match status" value="1"/>
</dbReference>
<dbReference type="PANTHER" id="PTHR33969:SF2">
    <property type="entry name" value="SEGREGATION AND CONDENSATION PROTEIN A"/>
    <property type="match status" value="1"/>
</dbReference>
<name>A0A7W8YB15_9MICC</name>
<reference evidence="4 5" key="1">
    <citation type="submission" date="2020-08" db="EMBL/GenBank/DDBJ databases">
        <title>Sequencing the genomes of 1000 actinobacteria strains.</title>
        <authorList>
            <person name="Klenk H.-P."/>
        </authorList>
    </citation>
    <scope>NUCLEOTIDE SEQUENCE [LARGE SCALE GENOMIC DNA]</scope>
    <source>
        <strain evidence="4 5">DSM 23694</strain>
    </source>
</reference>
<comment type="caution">
    <text evidence="4">The sequence shown here is derived from an EMBL/GenBank/DDBJ whole genome shotgun (WGS) entry which is preliminary data.</text>
</comment>
<dbReference type="InterPro" id="IPR003768">
    <property type="entry name" value="ScpA"/>
</dbReference>
<dbReference type="Gene3D" id="6.10.250.2410">
    <property type="match status" value="1"/>
</dbReference>
<gene>
    <name evidence="4" type="ORF">BKA12_001020</name>
</gene>
<evidence type="ECO:0000256" key="3">
    <source>
        <dbReference type="SAM" id="MobiDB-lite"/>
    </source>
</evidence>
<dbReference type="Proteomes" id="UP000523863">
    <property type="component" value="Unassembled WGS sequence"/>
</dbReference>
<keyword evidence="5" id="KW-1185">Reference proteome</keyword>
<dbReference type="RefSeq" id="WP_338087435.1">
    <property type="nucleotide sequence ID" value="NZ_JACHBL010000001.1"/>
</dbReference>